<organism evidence="2 3">
    <name type="scientific">Dreissena polymorpha</name>
    <name type="common">Zebra mussel</name>
    <name type="synonym">Mytilus polymorpha</name>
    <dbReference type="NCBI Taxonomy" id="45954"/>
    <lineage>
        <taxon>Eukaryota</taxon>
        <taxon>Metazoa</taxon>
        <taxon>Spiralia</taxon>
        <taxon>Lophotrochozoa</taxon>
        <taxon>Mollusca</taxon>
        <taxon>Bivalvia</taxon>
        <taxon>Autobranchia</taxon>
        <taxon>Heteroconchia</taxon>
        <taxon>Euheterodonta</taxon>
        <taxon>Imparidentia</taxon>
        <taxon>Neoheterodontei</taxon>
        <taxon>Myida</taxon>
        <taxon>Dreissenoidea</taxon>
        <taxon>Dreissenidae</taxon>
        <taxon>Dreissena</taxon>
    </lineage>
</organism>
<name>A0A9D4I333_DREPO</name>
<reference evidence="2" key="2">
    <citation type="submission" date="2020-11" db="EMBL/GenBank/DDBJ databases">
        <authorList>
            <person name="McCartney M.A."/>
            <person name="Auch B."/>
            <person name="Kono T."/>
            <person name="Mallez S."/>
            <person name="Becker A."/>
            <person name="Gohl D.M."/>
            <person name="Silverstein K.A.T."/>
            <person name="Koren S."/>
            <person name="Bechman K.B."/>
            <person name="Herman A."/>
            <person name="Abrahante J.E."/>
            <person name="Garbe J."/>
        </authorList>
    </citation>
    <scope>NUCLEOTIDE SEQUENCE</scope>
    <source>
        <strain evidence="2">Duluth1</strain>
        <tissue evidence="2">Whole animal</tissue>
    </source>
</reference>
<evidence type="ECO:0000313" key="3">
    <source>
        <dbReference type="Proteomes" id="UP000828390"/>
    </source>
</evidence>
<sequence length="59" mass="6414">MFMIVSTYGSMTLADLWNMYISLSTTTIVSTVLSGISITTSRLCRPGSRVDPRGSAPRL</sequence>
<keyword evidence="1" id="KW-0812">Transmembrane</keyword>
<dbReference type="Proteomes" id="UP000828390">
    <property type="component" value="Unassembled WGS sequence"/>
</dbReference>
<comment type="caution">
    <text evidence="2">The sequence shown here is derived from an EMBL/GenBank/DDBJ whole genome shotgun (WGS) entry which is preliminary data.</text>
</comment>
<accession>A0A9D4I333</accession>
<proteinExistence type="predicted"/>
<keyword evidence="3" id="KW-1185">Reference proteome</keyword>
<evidence type="ECO:0000313" key="2">
    <source>
        <dbReference type="EMBL" id="KAH3741907.1"/>
    </source>
</evidence>
<dbReference type="EMBL" id="JAIWYP010000011">
    <property type="protein sequence ID" value="KAH3741907.1"/>
    <property type="molecule type" value="Genomic_DNA"/>
</dbReference>
<keyword evidence="1" id="KW-0472">Membrane</keyword>
<dbReference type="AlphaFoldDB" id="A0A9D4I333"/>
<protein>
    <submittedName>
        <fullName evidence="2">Uncharacterized protein</fullName>
    </submittedName>
</protein>
<feature type="transmembrane region" description="Helical" evidence="1">
    <location>
        <begin position="20"/>
        <end position="39"/>
    </location>
</feature>
<evidence type="ECO:0000256" key="1">
    <source>
        <dbReference type="SAM" id="Phobius"/>
    </source>
</evidence>
<gene>
    <name evidence="2" type="ORF">DPMN_048637</name>
</gene>
<reference evidence="2" key="1">
    <citation type="journal article" date="2019" name="bioRxiv">
        <title>The Genome of the Zebra Mussel, Dreissena polymorpha: A Resource for Invasive Species Research.</title>
        <authorList>
            <person name="McCartney M.A."/>
            <person name="Auch B."/>
            <person name="Kono T."/>
            <person name="Mallez S."/>
            <person name="Zhang Y."/>
            <person name="Obille A."/>
            <person name="Becker A."/>
            <person name="Abrahante J.E."/>
            <person name="Garbe J."/>
            <person name="Badalamenti J.P."/>
            <person name="Herman A."/>
            <person name="Mangelson H."/>
            <person name="Liachko I."/>
            <person name="Sullivan S."/>
            <person name="Sone E.D."/>
            <person name="Koren S."/>
            <person name="Silverstein K.A.T."/>
            <person name="Beckman K.B."/>
            <person name="Gohl D.M."/>
        </authorList>
    </citation>
    <scope>NUCLEOTIDE SEQUENCE</scope>
    <source>
        <strain evidence="2">Duluth1</strain>
        <tissue evidence="2">Whole animal</tissue>
    </source>
</reference>
<keyword evidence="1" id="KW-1133">Transmembrane helix</keyword>